<feature type="domain" description="Rhodanese" evidence="2">
    <location>
        <begin position="142"/>
        <end position="199"/>
    </location>
</feature>
<dbReference type="InterPro" id="IPR001763">
    <property type="entry name" value="Rhodanese-like_dom"/>
</dbReference>
<dbReference type="Pfam" id="PF00581">
    <property type="entry name" value="Rhodanese"/>
    <property type="match status" value="1"/>
</dbReference>
<evidence type="ECO:0000313" key="4">
    <source>
        <dbReference type="Proteomes" id="UP001203284"/>
    </source>
</evidence>
<dbReference type="CDD" id="cd00158">
    <property type="entry name" value="RHOD"/>
    <property type="match status" value="1"/>
</dbReference>
<feature type="chain" id="PRO_5045367960" evidence="1">
    <location>
        <begin position="30"/>
        <end position="204"/>
    </location>
</feature>
<dbReference type="PROSITE" id="PS50206">
    <property type="entry name" value="RHODANESE_3"/>
    <property type="match status" value="1"/>
</dbReference>
<comment type="caution">
    <text evidence="3">The sequence shown here is derived from an EMBL/GenBank/DDBJ whole genome shotgun (WGS) entry which is preliminary data.</text>
</comment>
<proteinExistence type="predicted"/>
<feature type="signal peptide" evidence="1">
    <location>
        <begin position="1"/>
        <end position="29"/>
    </location>
</feature>
<dbReference type="InterPro" id="IPR022376">
    <property type="entry name" value="PQQ_CXXCW"/>
</dbReference>
<evidence type="ECO:0000256" key="1">
    <source>
        <dbReference type="SAM" id="SignalP"/>
    </source>
</evidence>
<dbReference type="NCBIfam" id="TIGR03865">
    <property type="entry name" value="PQQ_CXXCW"/>
    <property type="match status" value="1"/>
</dbReference>
<accession>A0ABT0D8K9</accession>
<keyword evidence="4" id="KW-1185">Reference proteome</keyword>
<dbReference type="Gene3D" id="3.40.250.10">
    <property type="entry name" value="Rhodanese-like domain"/>
    <property type="match status" value="1"/>
</dbReference>
<protein>
    <submittedName>
        <fullName evidence="3">PQQ-dependent catabolism-associated CXXCW motif protein</fullName>
    </submittedName>
</protein>
<evidence type="ECO:0000313" key="3">
    <source>
        <dbReference type="EMBL" id="MCK0196281.1"/>
    </source>
</evidence>
<dbReference type="InterPro" id="IPR036873">
    <property type="entry name" value="Rhodanese-like_dom_sf"/>
</dbReference>
<dbReference type="Proteomes" id="UP001203284">
    <property type="component" value="Unassembled WGS sequence"/>
</dbReference>
<reference evidence="3 4" key="1">
    <citation type="submission" date="2022-04" db="EMBL/GenBank/DDBJ databases">
        <authorList>
            <person name="Grouzdev D.S."/>
            <person name="Pantiukh K.S."/>
            <person name="Krutkina M.S."/>
        </authorList>
    </citation>
    <scope>NUCLEOTIDE SEQUENCE [LARGE SCALE GENOMIC DNA]</scope>
    <source>
        <strain evidence="3 4">6x-1</strain>
    </source>
</reference>
<sequence>MVGSPMVHLAWMGMAGLALVLFALAPAGAQTGAAPVESSSASTTVTTVAEPDGYRMENYRAPTPATLKGARVLDTAAAEQLWREKSAIFLDVLPRDVKPANLAPGTVWRDKPREDIPGSLWLANTGYGGLSAEMDGYFRRHLDALVAERPGAPLVFYCLTDCWMSWNAARRAVAYGYRNVAWYPAGSDGWAKAGLPLERVAPAE</sequence>
<organism evidence="3 4">
    <name type="scientific">Ancylobacter crimeensis</name>
    <dbReference type="NCBI Taxonomy" id="2579147"/>
    <lineage>
        <taxon>Bacteria</taxon>
        <taxon>Pseudomonadati</taxon>
        <taxon>Pseudomonadota</taxon>
        <taxon>Alphaproteobacteria</taxon>
        <taxon>Hyphomicrobiales</taxon>
        <taxon>Xanthobacteraceae</taxon>
        <taxon>Ancylobacter</taxon>
    </lineage>
</organism>
<dbReference type="EMBL" id="JALKCH010000003">
    <property type="protein sequence ID" value="MCK0196281.1"/>
    <property type="molecule type" value="Genomic_DNA"/>
</dbReference>
<dbReference type="SUPFAM" id="SSF52821">
    <property type="entry name" value="Rhodanese/Cell cycle control phosphatase"/>
    <property type="match status" value="1"/>
</dbReference>
<evidence type="ECO:0000259" key="2">
    <source>
        <dbReference type="PROSITE" id="PS50206"/>
    </source>
</evidence>
<name>A0ABT0D8K9_9HYPH</name>
<gene>
    <name evidence="3" type="ORF">MWN34_05075</name>
</gene>
<keyword evidence="1" id="KW-0732">Signal</keyword>